<organism evidence="1 2">
    <name type="scientific">Terrimonas ginsenosidimutans</name>
    <dbReference type="NCBI Taxonomy" id="2908004"/>
    <lineage>
        <taxon>Bacteria</taxon>
        <taxon>Pseudomonadati</taxon>
        <taxon>Bacteroidota</taxon>
        <taxon>Chitinophagia</taxon>
        <taxon>Chitinophagales</taxon>
        <taxon>Chitinophagaceae</taxon>
        <taxon>Terrimonas</taxon>
    </lineage>
</organism>
<dbReference type="Proteomes" id="UP001165367">
    <property type="component" value="Unassembled WGS sequence"/>
</dbReference>
<reference evidence="1" key="1">
    <citation type="submission" date="2022-01" db="EMBL/GenBank/DDBJ databases">
        <authorList>
            <person name="Jo J.-H."/>
            <person name="Im W.-T."/>
        </authorList>
    </citation>
    <scope>NUCLEOTIDE SEQUENCE</scope>
    <source>
        <strain evidence="1">NA20</strain>
    </source>
</reference>
<sequence>MLAHALALQIAGHAPTAVNAGIVANEAAVAAFAKTEMEMSLVLQKRIALRFGIPVGHG</sequence>
<gene>
    <name evidence="1" type="ORF">LZZ85_00600</name>
</gene>
<dbReference type="RefSeq" id="WP_237867978.1">
    <property type="nucleotide sequence ID" value="NZ_JAKLTR010000001.1"/>
</dbReference>
<evidence type="ECO:0000313" key="1">
    <source>
        <dbReference type="EMBL" id="MCG2612749.1"/>
    </source>
</evidence>
<keyword evidence="2" id="KW-1185">Reference proteome</keyword>
<name>A0ABS9KK98_9BACT</name>
<evidence type="ECO:0000313" key="2">
    <source>
        <dbReference type="Proteomes" id="UP001165367"/>
    </source>
</evidence>
<protein>
    <submittedName>
        <fullName evidence="1">Uncharacterized protein</fullName>
    </submittedName>
</protein>
<proteinExistence type="predicted"/>
<dbReference type="EMBL" id="JAKLTR010000001">
    <property type="protein sequence ID" value="MCG2612749.1"/>
    <property type="molecule type" value="Genomic_DNA"/>
</dbReference>
<comment type="caution">
    <text evidence="1">The sequence shown here is derived from an EMBL/GenBank/DDBJ whole genome shotgun (WGS) entry which is preliminary data.</text>
</comment>
<accession>A0ABS9KK98</accession>